<sequence length="228" mass="24850">MSEIDTTILTDVRIYAQKLRDTLKNVVLQMQAEVKKRDGALTQEDRDAAQRFQDKLHASADEAEALVKELEPHVPTFLAQPYPEFAGGATPAGMGAGVRKVGSGVGNAAAGVVERANADEEAVEEQNHESEANDELASGLNASAVYEDNRSENAEEAAEHEDPEAAKEAVEEAEEAEEEEDETKEDENSDKDDDISPEARAIIEGFKRLTGGRPDPRMGWGVIPDRYK</sequence>
<dbReference type="EMBL" id="JAACJJ010000060">
    <property type="protein sequence ID" value="KAF5309207.1"/>
    <property type="molecule type" value="Genomic_DNA"/>
</dbReference>
<feature type="compositionally biased region" description="Acidic residues" evidence="1">
    <location>
        <begin position="171"/>
        <end position="196"/>
    </location>
</feature>
<evidence type="ECO:0000256" key="1">
    <source>
        <dbReference type="SAM" id="MobiDB-lite"/>
    </source>
</evidence>
<dbReference type="Proteomes" id="UP000567179">
    <property type="component" value="Unassembled WGS sequence"/>
</dbReference>
<evidence type="ECO:0000313" key="3">
    <source>
        <dbReference type="Proteomes" id="UP000567179"/>
    </source>
</evidence>
<proteinExistence type="predicted"/>
<dbReference type="AlphaFoldDB" id="A0A8H5EQV9"/>
<reference evidence="2 3" key="1">
    <citation type="journal article" date="2020" name="ISME J.">
        <title>Uncovering the hidden diversity of litter-decomposition mechanisms in mushroom-forming fungi.</title>
        <authorList>
            <person name="Floudas D."/>
            <person name="Bentzer J."/>
            <person name="Ahren D."/>
            <person name="Johansson T."/>
            <person name="Persson P."/>
            <person name="Tunlid A."/>
        </authorList>
    </citation>
    <scope>NUCLEOTIDE SEQUENCE [LARGE SCALE GENOMIC DNA]</scope>
    <source>
        <strain evidence="2 3">CBS 101986</strain>
    </source>
</reference>
<organism evidence="2 3">
    <name type="scientific">Psilocybe cf. subviscida</name>
    <dbReference type="NCBI Taxonomy" id="2480587"/>
    <lineage>
        <taxon>Eukaryota</taxon>
        <taxon>Fungi</taxon>
        <taxon>Dikarya</taxon>
        <taxon>Basidiomycota</taxon>
        <taxon>Agaricomycotina</taxon>
        <taxon>Agaricomycetes</taxon>
        <taxon>Agaricomycetidae</taxon>
        <taxon>Agaricales</taxon>
        <taxon>Agaricineae</taxon>
        <taxon>Strophariaceae</taxon>
        <taxon>Psilocybe</taxon>
    </lineage>
</organism>
<gene>
    <name evidence="2" type="ORF">D9619_012795</name>
</gene>
<name>A0A8H5EQV9_9AGAR</name>
<evidence type="ECO:0000313" key="2">
    <source>
        <dbReference type="EMBL" id="KAF5309207.1"/>
    </source>
</evidence>
<protein>
    <submittedName>
        <fullName evidence="2">Uncharacterized protein</fullName>
    </submittedName>
</protein>
<feature type="region of interest" description="Disordered" evidence="1">
    <location>
        <begin position="116"/>
        <end position="228"/>
    </location>
</feature>
<keyword evidence="3" id="KW-1185">Reference proteome</keyword>
<accession>A0A8H5EQV9</accession>
<comment type="caution">
    <text evidence="2">The sequence shown here is derived from an EMBL/GenBank/DDBJ whole genome shotgun (WGS) entry which is preliminary data.</text>
</comment>